<accession>A0A1J5N9W6</accession>
<reference evidence="1 2" key="1">
    <citation type="submission" date="2015-09" db="EMBL/GenBank/DDBJ databases">
        <title>Genome of Desulfovibrio dechloracetivorans BerOc1, a mercury methylating strain isolated from highly hydrocarbons and metals contaminated coastal sediments.</title>
        <authorList>
            <person name="Goni Urriza M."/>
            <person name="Gassie C."/>
            <person name="Bouchez O."/>
            <person name="Klopp C."/>
            <person name="Ranchou-Peyruse A."/>
            <person name="Remy G."/>
        </authorList>
    </citation>
    <scope>NUCLEOTIDE SEQUENCE [LARGE SCALE GENOMIC DNA]</scope>
    <source>
        <strain evidence="1 2">BerOc1</strain>
    </source>
</reference>
<evidence type="ECO:0000313" key="2">
    <source>
        <dbReference type="Proteomes" id="UP000181901"/>
    </source>
</evidence>
<name>A0A1J5N9W6_9BACT</name>
<dbReference type="RefSeq" id="WP_071543744.1">
    <property type="nucleotide sequence ID" value="NZ_LKAQ01000001.1"/>
</dbReference>
<evidence type="ECO:0000313" key="1">
    <source>
        <dbReference type="EMBL" id="OIQ51616.1"/>
    </source>
</evidence>
<comment type="caution">
    <text evidence="1">The sequence shown here is derived from an EMBL/GenBank/DDBJ whole genome shotgun (WGS) entry which is preliminary data.</text>
</comment>
<gene>
    <name evidence="1" type="ORF">BerOc1_00071</name>
</gene>
<protein>
    <submittedName>
        <fullName evidence="1">Uncharacterized protein</fullName>
    </submittedName>
</protein>
<keyword evidence="2" id="KW-1185">Reference proteome</keyword>
<dbReference type="AlphaFoldDB" id="A0A1J5N9W6"/>
<proteinExistence type="predicted"/>
<organism evidence="1 2">
    <name type="scientific">Pseudodesulfovibrio hydrargyri</name>
    <dbReference type="NCBI Taxonomy" id="2125990"/>
    <lineage>
        <taxon>Bacteria</taxon>
        <taxon>Pseudomonadati</taxon>
        <taxon>Thermodesulfobacteriota</taxon>
        <taxon>Desulfovibrionia</taxon>
        <taxon>Desulfovibrionales</taxon>
        <taxon>Desulfovibrionaceae</taxon>
    </lineage>
</organism>
<sequence>MNDKDTQIISVRGMDTAVWRAFQAYIAMTDQKTPDAIKKAIESFMREEGYGRLLNFRPDNGE</sequence>
<dbReference type="Proteomes" id="UP000181901">
    <property type="component" value="Unassembled WGS sequence"/>
</dbReference>
<dbReference type="EMBL" id="LKAQ01000001">
    <property type="protein sequence ID" value="OIQ51616.1"/>
    <property type="molecule type" value="Genomic_DNA"/>
</dbReference>